<accession>A0A0J8GZA3</accession>
<sequence>MFFAAPFSVTAEKSQPKQVRMIAIDEAKGVSVAERMLTYIYAKIDYKIDIVRMPAKRAERESRQGNLDGELLRVKDFAKHKPLLLRVPTPVSSIDIQAFSHRDSKVLIENINSLSNYTLAYTRGRKYADPFKNIAKQDHALTSIKSLMQFIHLRRADIAIVDRFTALVALKTLKINDVEAVGPILEKRYVYHFLHKKHEKLVGLLNEVLIEMQQSGELEQLKKILEAEYLASL</sequence>
<dbReference type="SUPFAM" id="SSF53850">
    <property type="entry name" value="Periplasmic binding protein-like II"/>
    <property type="match status" value="1"/>
</dbReference>
<dbReference type="Proteomes" id="UP000037600">
    <property type="component" value="Unassembled WGS sequence"/>
</dbReference>
<keyword evidence="2" id="KW-1185">Reference proteome</keyword>
<dbReference type="AlphaFoldDB" id="A0A0J8GZA3"/>
<dbReference type="PATRIC" id="fig|1513271.3.peg.1283"/>
<dbReference type="STRING" id="1513271.XM47_06265"/>
<reference evidence="1 2" key="1">
    <citation type="submission" date="2015-04" db="EMBL/GenBank/DDBJ databases">
        <title>Draft Genome Sequence of the Novel Agar-Digesting Marine Bacterium Q1.</title>
        <authorList>
            <person name="Li Y."/>
            <person name="Li D."/>
            <person name="Chen G."/>
            <person name="Du Z."/>
        </authorList>
    </citation>
    <scope>NUCLEOTIDE SEQUENCE [LARGE SCALE GENOMIC DNA]</scope>
    <source>
        <strain evidence="1 2">Q1</strain>
    </source>
</reference>
<dbReference type="EMBL" id="LAZL01000007">
    <property type="protein sequence ID" value="KMT66048.1"/>
    <property type="molecule type" value="Genomic_DNA"/>
</dbReference>
<proteinExistence type="predicted"/>
<organism evidence="1 2">
    <name type="scientific">Catenovulum maritimum</name>
    <dbReference type="NCBI Taxonomy" id="1513271"/>
    <lineage>
        <taxon>Bacteria</taxon>
        <taxon>Pseudomonadati</taxon>
        <taxon>Pseudomonadota</taxon>
        <taxon>Gammaproteobacteria</taxon>
        <taxon>Alteromonadales</taxon>
        <taxon>Alteromonadaceae</taxon>
        <taxon>Catenovulum</taxon>
    </lineage>
</organism>
<protein>
    <submittedName>
        <fullName evidence="1">Uncharacterized protein</fullName>
    </submittedName>
</protein>
<gene>
    <name evidence="1" type="ORF">XM47_06265</name>
</gene>
<dbReference type="Gene3D" id="3.40.190.10">
    <property type="entry name" value="Periplasmic binding protein-like II"/>
    <property type="match status" value="2"/>
</dbReference>
<comment type="caution">
    <text evidence="1">The sequence shown here is derived from an EMBL/GenBank/DDBJ whole genome shotgun (WGS) entry which is preliminary data.</text>
</comment>
<name>A0A0J8GZA3_9ALTE</name>
<evidence type="ECO:0000313" key="1">
    <source>
        <dbReference type="EMBL" id="KMT66048.1"/>
    </source>
</evidence>
<evidence type="ECO:0000313" key="2">
    <source>
        <dbReference type="Proteomes" id="UP000037600"/>
    </source>
</evidence>